<sequence>MAVIAAAAALLLTPTVLIVMAGAALLGLLVGALPGLTATLGVALLIPFAVLLDPVPALAGVVTLAAVAIAAGDLPGALLRIPGTPASAAYADAAHRLAQRGKAGLALTTGLVCAALGGLFGALVLLMAAPGLARLALHVSTVERFWLAVLGLSAAVAVAGPSPARGALALLIGLTLALVGLDPVSGQPRLTFGLTDLSGGVGLIPVLIGLFAVSRVLRHAAGVDADPAAPPRPGPLLRDLGPALRQRAGRIAIGSGVGTVVGAVPGAGADIAAYVAQAVTRRRLPRGAPEATPDAADAADLDAIAPAGAANNAAIGGALVPATVLGIPGDSLTAVVIGVLMLKGLTPGPTVFLTQPTTMTAVLLAFLVANLLLVPAGLVAIALARPLLRVPRAVLMPVILGVCLVGTYAAAGTVTALVVMMLAGGLGLAMEAHRIPLAPAVLGLVLGPMVEEMALTSLMKSGGDPLVLLSRPPAIALAVLCALVWLAPVAVRRMSPQRARTQP</sequence>
<accession>A0A7W6RX40</accession>
<dbReference type="EMBL" id="JACIGI010000003">
    <property type="protein sequence ID" value="MBB4284825.1"/>
    <property type="molecule type" value="Genomic_DNA"/>
</dbReference>
<name>A0A7W6RX40_9PROT</name>
<comment type="caution">
    <text evidence="3">The sequence shown here is derived from an EMBL/GenBank/DDBJ whole genome shotgun (WGS) entry which is preliminary data.</text>
</comment>
<feature type="domain" description="DUF112" evidence="2">
    <location>
        <begin position="17"/>
        <end position="442"/>
    </location>
</feature>
<keyword evidence="1" id="KW-0812">Transmembrane</keyword>
<proteinExistence type="predicted"/>
<dbReference type="Proteomes" id="UP000555728">
    <property type="component" value="Unassembled WGS sequence"/>
</dbReference>
<dbReference type="PANTHER" id="PTHR35342:SF5">
    <property type="entry name" value="TRICARBOXYLIC TRANSPORT PROTEIN"/>
    <property type="match status" value="1"/>
</dbReference>
<reference evidence="3 4" key="1">
    <citation type="submission" date="2020-08" db="EMBL/GenBank/DDBJ databases">
        <title>Genome sequencing of Purple Non-Sulfur Bacteria from various extreme environments.</title>
        <authorList>
            <person name="Mayer M."/>
        </authorList>
    </citation>
    <scope>NUCLEOTIDE SEQUENCE [LARGE SCALE GENOMIC DNA]</scope>
    <source>
        <strain evidence="3 4">JA135</strain>
    </source>
</reference>
<organism evidence="3 4">
    <name type="scientific">Roseospira goensis</name>
    <dbReference type="NCBI Taxonomy" id="391922"/>
    <lineage>
        <taxon>Bacteria</taxon>
        <taxon>Pseudomonadati</taxon>
        <taxon>Pseudomonadota</taxon>
        <taxon>Alphaproteobacteria</taxon>
        <taxon>Rhodospirillales</taxon>
        <taxon>Rhodospirillaceae</taxon>
        <taxon>Roseospira</taxon>
    </lineage>
</organism>
<dbReference type="PANTHER" id="PTHR35342">
    <property type="entry name" value="TRICARBOXYLIC TRANSPORT PROTEIN"/>
    <property type="match status" value="1"/>
</dbReference>
<feature type="transmembrane region" description="Helical" evidence="1">
    <location>
        <begin position="395"/>
        <end position="423"/>
    </location>
</feature>
<evidence type="ECO:0000313" key="4">
    <source>
        <dbReference type="Proteomes" id="UP000555728"/>
    </source>
</evidence>
<dbReference type="AlphaFoldDB" id="A0A7W6RX40"/>
<feature type="transmembrane region" description="Helical" evidence="1">
    <location>
        <begin position="435"/>
        <end position="454"/>
    </location>
</feature>
<feature type="transmembrane region" description="Helical" evidence="1">
    <location>
        <begin position="167"/>
        <end position="185"/>
    </location>
</feature>
<gene>
    <name evidence="3" type="ORF">GGD88_000536</name>
</gene>
<protein>
    <submittedName>
        <fullName evidence="3">TctA family transporter</fullName>
    </submittedName>
</protein>
<dbReference type="InterPro" id="IPR002823">
    <property type="entry name" value="DUF112_TM"/>
</dbReference>
<feature type="transmembrane region" description="Helical" evidence="1">
    <location>
        <begin position="361"/>
        <end position="383"/>
    </location>
</feature>
<feature type="transmembrane region" description="Helical" evidence="1">
    <location>
        <begin position="144"/>
        <end position="160"/>
    </location>
</feature>
<evidence type="ECO:0000256" key="1">
    <source>
        <dbReference type="SAM" id="Phobius"/>
    </source>
</evidence>
<feature type="transmembrane region" description="Helical" evidence="1">
    <location>
        <begin position="197"/>
        <end position="217"/>
    </location>
</feature>
<feature type="transmembrane region" description="Helical" evidence="1">
    <location>
        <begin position="105"/>
        <end position="132"/>
    </location>
</feature>
<keyword evidence="4" id="KW-1185">Reference proteome</keyword>
<dbReference type="RefSeq" id="WP_184431434.1">
    <property type="nucleotide sequence ID" value="NZ_JACIGI010000003.1"/>
</dbReference>
<keyword evidence="1" id="KW-1133">Transmembrane helix</keyword>
<feature type="transmembrane region" description="Helical" evidence="1">
    <location>
        <begin position="474"/>
        <end position="491"/>
    </location>
</feature>
<keyword evidence="1" id="KW-0472">Membrane</keyword>
<evidence type="ECO:0000313" key="3">
    <source>
        <dbReference type="EMBL" id="MBB4284825.1"/>
    </source>
</evidence>
<evidence type="ECO:0000259" key="2">
    <source>
        <dbReference type="Pfam" id="PF01970"/>
    </source>
</evidence>
<dbReference type="Pfam" id="PF01970">
    <property type="entry name" value="TctA"/>
    <property type="match status" value="1"/>
</dbReference>
<feature type="transmembrane region" description="Helical" evidence="1">
    <location>
        <begin position="45"/>
        <end position="71"/>
    </location>
</feature>